<name>A0A9P8PW26_9ASCO</name>
<keyword evidence="2" id="KW-0653">Protein transport</keyword>
<sequence length="1569" mass="179278">MSVVAQLSTEVSNLISESRRRNNEIKHASERSLAVLKSFTPKESITELQFLKGLSSNPDFVTPFLLSCSSKNAKFSSIAIQSLNKLIQYNSIPISKIDILLDALIEATQLATDIQLKVLQILPSFYQIYGDFINNELLSKFFKICAILGSPNKSPMVINTSSATEQQIVLSLFDKIVEEDKFSNLLKDNDVLIYDDQLIKLSANAFDGFRTFQDYCTLITHQTPEFLPFSTTQESGCLELLENILNNYKSLFVEHEELTFLVKTKLTPILLRSFSTSKDYAIVVRVSRIILLLIKNQLSSLEIEAEVILSLLNLTLSKESNLPLWKKILSLEIFNSLFIKFSTIFSIFKTFDFQEGRKNIILDFLNNCSEFVMEEGINSLLNISDIVSLPSKDRAITLQNASLRIQYIDQLDKHDPPQAPKTYPLYLILNSTSSLCNSIEEHLLEIANLKKFSFISELSKEEQTSEIFQIPQKLISTSIKPIVSIGSEFVYSSLGSELFHSLIRSLQKLSHAAGVLSLQKERDSLLLLFAIATVSTTEKVQEARSSSISESIVETINYATGSVPSTPIKSHGIGTLQSRNLNLRHVICFRALASLSISLGPVLGDSWKFVLITFQWFDYYLNGPSKFLSFKDIPPAPELPLNDLKIIESTLVTLNESSKSYNGEQYHQLLSSLIEQAKTISFNSIDNDSDYFKNTDPIVNDEFAICPYNKDFFISKLGQLSQVNISRFLGNDNERDWELTFKFLSDLSSSQDVIPPLRVLGCGILNEILKELAEEGFSASNLTNSRLEIKIFKSLSIIIDQMLSSHSDELLVSNAESEMIHDTLKTLYELLDRFGTSFKNSWESIVQIIDSPFKFYELSKSKNNQQKQLLKSSFEILQLILNDFLQSIPLNNFKLIIDVLQNFCLQEVELNVSFSAVSYYWLISDYFRGLVANSEEAEFEVETRSALTELINNTEKADVKLRSLWLYLLSSLVKISDDTRVEVKNGAVQTFFRIIDSHGIHLNWNRTFDIVVRDLLNIKLTKPKETDFETLKMFKDNTSIVLKGVTDIYCRFITNLTDEKYWAGLLGFFQRLVELDVVDISKAVYKSTYQILQSFNDITAHNFVLFFNFWYSQSIKYISNETDSYQDMAIEYIKIFERLNDFGKLTRDQLELSISIFNNAIRFPFLPRFVNDAESSTKLQNIILDSLQLLSMKSNGDLLLVNLSSLVLLPFQTRSRILKKLTKANKDNLSSFIHVSIISLQVLENKIDTINDFSKFINDSTFTKVYKNLIDVVKSKVEDDKRHSSRLDQVELWKKSLSLLLKLTEKISPLLRVDEESTQNAILWSLIIDTTTLVLPGRNDERDEEFNLKCYEKFRDIILENLNQRSLKEDFIKELISSVWNASFLYENDELETFLFENSDSPSAVTDALLTSNVIDYSTEPITALSQQRLRLICLKDLFKFTTENIENSGSENKLLVHSFRYLICRIVLIIKRFSCSQRLLNRSPVSTIQQTEITLTLEKLYELLKTLKTLETLKNSSAIISIFPLILENQQYLGRLDSWQPIITGITAEFYQISKQLNGEIKLNALNI</sequence>
<feature type="domain" description="Mon2 C-terminal" evidence="4">
    <location>
        <begin position="883"/>
        <end position="1016"/>
    </location>
</feature>
<dbReference type="InterPro" id="IPR032691">
    <property type="entry name" value="Mon2/Sec7/BIG1-like_HUS"/>
</dbReference>
<proteinExistence type="predicted"/>
<evidence type="ECO:0000259" key="5">
    <source>
        <dbReference type="Pfam" id="PF16213"/>
    </source>
</evidence>
<dbReference type="Proteomes" id="UP000769528">
    <property type="component" value="Unassembled WGS sequence"/>
</dbReference>
<protein>
    <recommendedName>
        <fullName evidence="8">Protein MON2</fullName>
    </recommendedName>
</protein>
<dbReference type="Pfam" id="PF16213">
    <property type="entry name" value="DCB"/>
    <property type="match status" value="1"/>
</dbReference>
<dbReference type="OrthoDB" id="294853at2759"/>
<evidence type="ECO:0000313" key="6">
    <source>
        <dbReference type="EMBL" id="KAH3679483.1"/>
    </source>
</evidence>
<organism evidence="6 7">
    <name type="scientific">Wickerhamomyces mucosus</name>
    <dbReference type="NCBI Taxonomy" id="1378264"/>
    <lineage>
        <taxon>Eukaryota</taxon>
        <taxon>Fungi</taxon>
        <taxon>Dikarya</taxon>
        <taxon>Ascomycota</taxon>
        <taxon>Saccharomycotina</taxon>
        <taxon>Saccharomycetes</taxon>
        <taxon>Phaffomycetales</taxon>
        <taxon>Wickerhamomycetaceae</taxon>
        <taxon>Wickerhamomyces</taxon>
    </lineage>
</organism>
<evidence type="ECO:0008006" key="8">
    <source>
        <dbReference type="Google" id="ProtNLM"/>
    </source>
</evidence>
<dbReference type="GO" id="GO:0015031">
    <property type="term" value="P:protein transport"/>
    <property type="evidence" value="ECO:0007669"/>
    <property type="project" value="UniProtKB-KW"/>
</dbReference>
<dbReference type="Pfam" id="PF16206">
    <property type="entry name" value="Mon2_C"/>
    <property type="match status" value="1"/>
</dbReference>
<dbReference type="InterPro" id="IPR032629">
    <property type="entry name" value="DCB_dom"/>
</dbReference>
<reference evidence="6" key="2">
    <citation type="submission" date="2021-01" db="EMBL/GenBank/DDBJ databases">
        <authorList>
            <person name="Schikora-Tamarit M.A."/>
        </authorList>
    </citation>
    <scope>NUCLEOTIDE SEQUENCE</scope>
    <source>
        <strain evidence="6">CBS6341</strain>
    </source>
</reference>
<feature type="domain" description="Mon2/Sec7/BIG1-like HUS" evidence="3">
    <location>
        <begin position="206"/>
        <end position="360"/>
    </location>
</feature>
<reference evidence="6" key="1">
    <citation type="journal article" date="2021" name="Open Biol.">
        <title>Shared evolutionary footprints suggest mitochondrial oxidative damage underlies multiple complex I losses in fungi.</title>
        <authorList>
            <person name="Schikora-Tamarit M.A."/>
            <person name="Marcet-Houben M."/>
            <person name="Nosek J."/>
            <person name="Gabaldon T."/>
        </authorList>
    </citation>
    <scope>NUCLEOTIDE SEQUENCE</scope>
    <source>
        <strain evidence="6">CBS6341</strain>
    </source>
</reference>
<evidence type="ECO:0000313" key="7">
    <source>
        <dbReference type="Proteomes" id="UP000769528"/>
    </source>
</evidence>
<evidence type="ECO:0000259" key="3">
    <source>
        <dbReference type="Pfam" id="PF12783"/>
    </source>
</evidence>
<evidence type="ECO:0000259" key="4">
    <source>
        <dbReference type="Pfam" id="PF16206"/>
    </source>
</evidence>
<dbReference type="GO" id="GO:0005794">
    <property type="term" value="C:Golgi apparatus"/>
    <property type="evidence" value="ECO:0007669"/>
    <property type="project" value="UniProtKB-ARBA"/>
</dbReference>
<keyword evidence="7" id="KW-1185">Reference proteome</keyword>
<dbReference type="EMBL" id="JAEUBF010000300">
    <property type="protein sequence ID" value="KAH3679483.1"/>
    <property type="molecule type" value="Genomic_DNA"/>
</dbReference>
<evidence type="ECO:0000256" key="1">
    <source>
        <dbReference type="ARBA" id="ARBA00022448"/>
    </source>
</evidence>
<accession>A0A9P8PW26</accession>
<keyword evidence="1" id="KW-0813">Transport</keyword>
<dbReference type="Pfam" id="PF12783">
    <property type="entry name" value="Sec7-like_HUS"/>
    <property type="match status" value="1"/>
</dbReference>
<feature type="domain" description="Mon2/Sec7/BIG1-like dimerisation and cyclophilin-binding" evidence="5">
    <location>
        <begin position="3"/>
        <end position="180"/>
    </location>
</feature>
<gene>
    <name evidence="6" type="ORF">WICMUC_000928</name>
</gene>
<comment type="caution">
    <text evidence="6">The sequence shown here is derived from an EMBL/GenBank/DDBJ whole genome shotgun (WGS) entry which is preliminary data.</text>
</comment>
<dbReference type="InterPro" id="IPR032817">
    <property type="entry name" value="Mon2_C"/>
</dbReference>
<evidence type="ECO:0000256" key="2">
    <source>
        <dbReference type="ARBA" id="ARBA00022927"/>
    </source>
</evidence>